<evidence type="ECO:0000313" key="5">
    <source>
        <dbReference type="Proteomes" id="UP000694846"/>
    </source>
</evidence>
<feature type="compositionally biased region" description="Polar residues" evidence="2">
    <location>
        <begin position="574"/>
        <end position="590"/>
    </location>
</feature>
<feature type="compositionally biased region" description="Basic and acidic residues" evidence="2">
    <location>
        <begin position="178"/>
        <end position="189"/>
    </location>
</feature>
<dbReference type="RefSeq" id="XP_025425636.1">
    <property type="nucleotide sequence ID" value="XM_025569851.1"/>
</dbReference>
<dbReference type="Proteomes" id="UP000694846">
    <property type="component" value="Unplaced"/>
</dbReference>
<dbReference type="GO" id="GO:0008061">
    <property type="term" value="F:chitin binding"/>
    <property type="evidence" value="ECO:0007669"/>
    <property type="project" value="InterPro"/>
</dbReference>
<keyword evidence="1" id="KW-0175">Coiled coil</keyword>
<feature type="region of interest" description="Disordered" evidence="2">
    <location>
        <begin position="538"/>
        <end position="559"/>
    </location>
</feature>
<dbReference type="InterPro" id="IPR002557">
    <property type="entry name" value="Chitin-bd_dom"/>
</dbReference>
<accession>A0A8B8GSM0</accession>
<evidence type="ECO:0000256" key="1">
    <source>
        <dbReference type="SAM" id="Coils"/>
    </source>
</evidence>
<proteinExistence type="predicted"/>
<protein>
    <submittedName>
        <fullName evidence="6">GATA zinc finger domain-containing protein 14-like</fullName>
    </submittedName>
</protein>
<feature type="domain" description="Chitin-binding type-2" evidence="4">
    <location>
        <begin position="39"/>
        <end position="102"/>
    </location>
</feature>
<dbReference type="OrthoDB" id="6434376at2759"/>
<feature type="signal peptide" evidence="3">
    <location>
        <begin position="1"/>
        <end position="23"/>
    </location>
</feature>
<evidence type="ECO:0000256" key="3">
    <source>
        <dbReference type="SAM" id="SignalP"/>
    </source>
</evidence>
<dbReference type="AlphaFoldDB" id="A0A8B8GSM0"/>
<dbReference type="SUPFAM" id="SSF57625">
    <property type="entry name" value="Invertebrate chitin-binding proteins"/>
    <property type="match status" value="1"/>
</dbReference>
<feature type="compositionally biased region" description="Polar residues" evidence="2">
    <location>
        <begin position="550"/>
        <end position="559"/>
    </location>
</feature>
<evidence type="ECO:0000313" key="6">
    <source>
        <dbReference type="RefSeq" id="XP_025425636.1"/>
    </source>
</evidence>
<dbReference type="GO" id="GO:0005576">
    <property type="term" value="C:extracellular region"/>
    <property type="evidence" value="ECO:0007669"/>
    <property type="project" value="InterPro"/>
</dbReference>
<dbReference type="SMART" id="SM00494">
    <property type="entry name" value="ChtBD2"/>
    <property type="match status" value="1"/>
</dbReference>
<keyword evidence="3" id="KW-0732">Signal</keyword>
<feature type="compositionally biased region" description="Low complexity" evidence="2">
    <location>
        <begin position="591"/>
        <end position="611"/>
    </location>
</feature>
<dbReference type="PROSITE" id="PS50940">
    <property type="entry name" value="CHIT_BIND_II"/>
    <property type="match status" value="1"/>
</dbReference>
<evidence type="ECO:0000259" key="4">
    <source>
        <dbReference type="PROSITE" id="PS50940"/>
    </source>
</evidence>
<name>A0A8B8GSM0_9HEMI</name>
<keyword evidence="5" id="KW-1185">Reference proteome</keyword>
<feature type="compositionally biased region" description="Polar residues" evidence="2">
    <location>
        <begin position="154"/>
        <end position="166"/>
    </location>
</feature>
<feature type="compositionally biased region" description="Low complexity" evidence="2">
    <location>
        <begin position="538"/>
        <end position="549"/>
    </location>
</feature>
<feature type="chain" id="PRO_5034336271" evidence="3">
    <location>
        <begin position="24"/>
        <end position="769"/>
    </location>
</feature>
<reference evidence="6" key="1">
    <citation type="submission" date="2025-08" db="UniProtKB">
        <authorList>
            <consortium name="RefSeq"/>
        </authorList>
    </citation>
    <scope>IDENTIFICATION</scope>
    <source>
        <tissue evidence="6">Whole body</tissue>
    </source>
</reference>
<dbReference type="PANTHER" id="PTHR22933:SF47">
    <property type="entry name" value="CPAP1-I"/>
    <property type="match status" value="1"/>
</dbReference>
<dbReference type="InterPro" id="IPR052976">
    <property type="entry name" value="Scoloptoxin-like"/>
</dbReference>
<dbReference type="GeneID" id="112694398"/>
<dbReference type="Gene3D" id="2.170.140.10">
    <property type="entry name" value="Chitin binding domain"/>
    <property type="match status" value="1"/>
</dbReference>
<dbReference type="PANTHER" id="PTHR22933">
    <property type="entry name" value="FI18007P1-RELATED"/>
    <property type="match status" value="1"/>
</dbReference>
<feature type="coiled-coil region" evidence="1">
    <location>
        <begin position="400"/>
        <end position="454"/>
    </location>
</feature>
<organism evidence="5 6">
    <name type="scientific">Sipha flava</name>
    <name type="common">yellow sugarcane aphid</name>
    <dbReference type="NCBI Taxonomy" id="143950"/>
    <lineage>
        <taxon>Eukaryota</taxon>
        <taxon>Metazoa</taxon>
        <taxon>Ecdysozoa</taxon>
        <taxon>Arthropoda</taxon>
        <taxon>Hexapoda</taxon>
        <taxon>Insecta</taxon>
        <taxon>Pterygota</taxon>
        <taxon>Neoptera</taxon>
        <taxon>Paraneoptera</taxon>
        <taxon>Hemiptera</taxon>
        <taxon>Sternorrhyncha</taxon>
        <taxon>Aphidomorpha</taxon>
        <taxon>Aphidoidea</taxon>
        <taxon>Aphididae</taxon>
        <taxon>Sipha</taxon>
    </lineage>
</organism>
<evidence type="ECO:0000256" key="2">
    <source>
        <dbReference type="SAM" id="MobiDB-lite"/>
    </source>
</evidence>
<gene>
    <name evidence="6" type="primary">LOC112694398</name>
</gene>
<feature type="region of interest" description="Disordered" evidence="2">
    <location>
        <begin position="132"/>
        <end position="230"/>
    </location>
</feature>
<feature type="compositionally biased region" description="Low complexity" evidence="2">
    <location>
        <begin position="190"/>
        <end position="202"/>
    </location>
</feature>
<feature type="region of interest" description="Disordered" evidence="2">
    <location>
        <begin position="574"/>
        <end position="612"/>
    </location>
</feature>
<dbReference type="Pfam" id="PF01607">
    <property type="entry name" value="CBM_14"/>
    <property type="match status" value="1"/>
</dbReference>
<dbReference type="InterPro" id="IPR036508">
    <property type="entry name" value="Chitin-bd_dom_sf"/>
</dbReference>
<sequence>MLSNMFAVKTWTLVTLLACMAYGQRKPPNYQQNEMPPTSFSCKDKIVGGYYADPETSCQMFHVCVNVVGSGLQDFRFLCPNDTAFDQENQICDDWYNIDCEAATLYYSDNFDLYKLGSGGAQAVTSGKATPIPLGPSSASPNTVALPHPKSRSRPSLSVPVNNAVSETDDDYYLQRSDSSDSRLQHDLLRGSSSGNFFSNRNRGVENPDDYDDTRVPSAKDVPKKNTKAPFRKLLTGKKPIAESSTSTTTTTTTTAAAAAAATAAAAVQWNAASTTTTVRQPSYKPTTYRSKDRGRVNYKTYLDKQAKADEYDYQKVAKPATAALPATVTSSSSSFQTTTARATNNNAFQTTQINIAHTDLPENNDFLRIAPTNRNNNFQSTRINVVPANNNNNNFQVNNNNFQANNNNFQAKNNNFQADNNNFQAKNNFQANNNNFQTNNNNFQANNNNFQANNAFPANNNNNFQVNNAIPSNNNFQSNKVFQSVNNVNQNFQQNNNNYNQGFVSDRIASTTVQNFKNQNPTTNSYQTNAFQQQQQGNNGFQQGNAFQSGNAFQPDSQYQNVAPTTQKYNGYQSTTNAFQTPTSYNAGNSFQQQQQQQQTSLQPQFQSTTEHFSKDFKAKFDPYNSYHQRTNEEAGETLKTAYSTNLRPSDLNALIQPKPKSINATLSVGFSFNKADGGVAKSTVIVPAPTTQKPRPFTTQQPTTAQQTTQAVARTTAFAAAPSTTKKAVVTKDKDSSYDYAYYDDSNHNDYSDAVPEEFSRIQNVKQ</sequence>